<dbReference type="GO" id="GO:0051252">
    <property type="term" value="P:regulation of RNA metabolic process"/>
    <property type="evidence" value="ECO:0007669"/>
    <property type="project" value="InterPro"/>
</dbReference>
<dbReference type="SUPFAM" id="SSF89562">
    <property type="entry name" value="RraA-like"/>
    <property type="match status" value="1"/>
</dbReference>
<feature type="binding site" evidence="9">
    <location>
        <begin position="75"/>
        <end position="78"/>
    </location>
    <ligand>
        <name>substrate</name>
    </ligand>
</feature>
<evidence type="ECO:0000313" key="11">
    <source>
        <dbReference type="EMBL" id="PSW19011.1"/>
    </source>
</evidence>
<comment type="function">
    <text evidence="7 10">Catalyzes the aldol cleavage of 4-hydroxy-4-methyl-2-oxoglutarate (HMG) into 2 molecules of pyruvate. Also contains a secondary oxaloacetate (OAA) decarboxylase activity due to the common pyruvate enolate transition state formed following C-C bond cleavage in the retro-aldol and decarboxylation reactions.</text>
</comment>
<dbReference type="NCBIfam" id="TIGR01935">
    <property type="entry name" value="NOT-MenG"/>
    <property type="match status" value="1"/>
</dbReference>
<evidence type="ECO:0000256" key="2">
    <source>
        <dbReference type="ARBA" id="ARBA00001968"/>
    </source>
</evidence>
<dbReference type="EC" id="4.1.1.112" evidence="10"/>
<dbReference type="NCBIfam" id="NF009134">
    <property type="entry name" value="PRK12487.1"/>
    <property type="match status" value="1"/>
</dbReference>
<keyword evidence="9" id="KW-0460">Magnesium</keyword>
<dbReference type="Gene3D" id="3.50.30.40">
    <property type="entry name" value="Ribonuclease E inhibitor RraA/RraA-like"/>
    <property type="match status" value="1"/>
</dbReference>
<evidence type="ECO:0000256" key="1">
    <source>
        <dbReference type="ARBA" id="ARBA00001342"/>
    </source>
</evidence>
<comment type="caution">
    <text evidence="11">The sequence shown here is derived from an EMBL/GenBank/DDBJ whole genome shotgun (WGS) entry which is preliminary data.</text>
</comment>
<dbReference type="NCBIfam" id="NF006875">
    <property type="entry name" value="PRK09372.1"/>
    <property type="match status" value="1"/>
</dbReference>
<feature type="binding site" evidence="9">
    <location>
        <position position="98"/>
    </location>
    <ligand>
        <name>Mg(2+)</name>
        <dbReference type="ChEBI" id="CHEBI:18420"/>
    </ligand>
</feature>
<protein>
    <recommendedName>
        <fullName evidence="10">4-hydroxy-4-methyl-2-oxoglutarate aldolase</fullName>
        <shortName evidence="10">HMG aldolase</shortName>
        <ecNumber evidence="10">4.1.1.112</ecNumber>
        <ecNumber evidence="10">4.1.3.17</ecNumber>
    </recommendedName>
    <alternativeName>
        <fullName evidence="10">Oxaloacetate decarboxylase</fullName>
    </alternativeName>
</protein>
<dbReference type="CDD" id="cd16841">
    <property type="entry name" value="RraA_family"/>
    <property type="match status" value="1"/>
</dbReference>
<dbReference type="InterPro" id="IPR010203">
    <property type="entry name" value="RraA"/>
</dbReference>
<comment type="similarity">
    <text evidence="3 10">Belongs to the class II aldolase/RraA-like family.</text>
</comment>
<dbReference type="EMBL" id="PYMA01000008">
    <property type="protein sequence ID" value="PSW19011.1"/>
    <property type="molecule type" value="Genomic_DNA"/>
</dbReference>
<comment type="cofactor">
    <cofactor evidence="2 10">
        <name>a divalent metal cation</name>
        <dbReference type="ChEBI" id="CHEBI:60240"/>
    </cofactor>
</comment>
<dbReference type="Proteomes" id="UP000241771">
    <property type="component" value="Unassembled WGS sequence"/>
</dbReference>
<dbReference type="InterPro" id="IPR036704">
    <property type="entry name" value="RraA/RraA-like_sf"/>
</dbReference>
<keyword evidence="12" id="KW-1185">Reference proteome</keyword>
<evidence type="ECO:0000313" key="12">
    <source>
        <dbReference type="Proteomes" id="UP000241771"/>
    </source>
</evidence>
<feature type="binding site" evidence="9">
    <location>
        <position position="97"/>
    </location>
    <ligand>
        <name>substrate</name>
    </ligand>
</feature>
<evidence type="ECO:0000256" key="9">
    <source>
        <dbReference type="PIRSR" id="PIRSR605493-1"/>
    </source>
</evidence>
<evidence type="ECO:0000256" key="8">
    <source>
        <dbReference type="ARBA" id="ARBA00047973"/>
    </source>
</evidence>
<dbReference type="RefSeq" id="WP_036816829.1">
    <property type="nucleotide sequence ID" value="NZ_JGVO01000046.1"/>
</dbReference>
<evidence type="ECO:0000256" key="6">
    <source>
        <dbReference type="ARBA" id="ARBA00023239"/>
    </source>
</evidence>
<comment type="catalytic activity">
    <reaction evidence="1 10">
        <text>4-hydroxy-4-methyl-2-oxoglutarate = 2 pyruvate</text>
        <dbReference type="Rhea" id="RHEA:22748"/>
        <dbReference type="ChEBI" id="CHEBI:15361"/>
        <dbReference type="ChEBI" id="CHEBI:58276"/>
        <dbReference type="EC" id="4.1.3.17"/>
    </reaction>
</comment>
<dbReference type="PANTHER" id="PTHR33254">
    <property type="entry name" value="4-HYDROXY-4-METHYL-2-OXOGLUTARATE ALDOLASE 3-RELATED"/>
    <property type="match status" value="1"/>
</dbReference>
<evidence type="ECO:0000256" key="10">
    <source>
        <dbReference type="RuleBase" id="RU004338"/>
    </source>
</evidence>
<keyword evidence="6 10" id="KW-0456">Lyase</keyword>
<dbReference type="EC" id="4.1.3.17" evidence="10"/>
<dbReference type="Pfam" id="PF03737">
    <property type="entry name" value="RraA-like"/>
    <property type="match status" value="1"/>
</dbReference>
<comment type="subunit">
    <text evidence="4 10">Homotrimer.</text>
</comment>
<dbReference type="PANTHER" id="PTHR33254:SF4">
    <property type="entry name" value="4-HYDROXY-4-METHYL-2-OXOGLUTARATE ALDOLASE 3-RELATED"/>
    <property type="match status" value="1"/>
</dbReference>
<evidence type="ECO:0000256" key="4">
    <source>
        <dbReference type="ARBA" id="ARBA00011233"/>
    </source>
</evidence>
<organism evidence="11 12">
    <name type="scientific">Photobacterium sanctipauli</name>
    <dbReference type="NCBI Taxonomy" id="1342794"/>
    <lineage>
        <taxon>Bacteria</taxon>
        <taxon>Pseudomonadati</taxon>
        <taxon>Pseudomonadota</taxon>
        <taxon>Gammaproteobacteria</taxon>
        <taxon>Vibrionales</taxon>
        <taxon>Vibrionaceae</taxon>
        <taxon>Photobacterium</taxon>
    </lineage>
</organism>
<accession>A0A2T3NS09</accession>
<dbReference type="OrthoDB" id="943692at2"/>
<reference evidence="11 12" key="1">
    <citation type="submission" date="2018-01" db="EMBL/GenBank/DDBJ databases">
        <title>Whole genome sequencing of Histamine producing bacteria.</title>
        <authorList>
            <person name="Butler K."/>
        </authorList>
    </citation>
    <scope>NUCLEOTIDE SEQUENCE [LARGE SCALE GENOMIC DNA]</scope>
    <source>
        <strain evidence="11 12">DSM 100436</strain>
    </source>
</reference>
<evidence type="ECO:0000256" key="5">
    <source>
        <dbReference type="ARBA" id="ARBA00022723"/>
    </source>
</evidence>
<dbReference type="GO" id="GO:0008948">
    <property type="term" value="F:oxaloacetate decarboxylase activity"/>
    <property type="evidence" value="ECO:0007669"/>
    <property type="project" value="UniProtKB-EC"/>
</dbReference>
<dbReference type="GO" id="GO:0008428">
    <property type="term" value="F:ribonuclease inhibitor activity"/>
    <property type="evidence" value="ECO:0007669"/>
    <property type="project" value="InterPro"/>
</dbReference>
<dbReference type="InterPro" id="IPR005493">
    <property type="entry name" value="RraA/RraA-like"/>
</dbReference>
<keyword evidence="5 9" id="KW-0479">Metal-binding</keyword>
<comment type="catalytic activity">
    <reaction evidence="8 10">
        <text>oxaloacetate + H(+) = pyruvate + CO2</text>
        <dbReference type="Rhea" id="RHEA:15641"/>
        <dbReference type="ChEBI" id="CHEBI:15361"/>
        <dbReference type="ChEBI" id="CHEBI:15378"/>
        <dbReference type="ChEBI" id="CHEBI:16452"/>
        <dbReference type="ChEBI" id="CHEBI:16526"/>
        <dbReference type="EC" id="4.1.1.112"/>
    </reaction>
</comment>
<proteinExistence type="inferred from homology"/>
<sequence length="165" mass="17934">MNDLLPDLCDHYEQDIHWLPLAMHDYGGRKVFYGEVVTLRCFEDNSLVRDIVSSPGKGKVLFIDGHGSSTKALLGDQLAMLAHKNGWEGIVINGAARDIATLATIDIGVKALGTCPIKTVKRQTGEQNVTLTVAHTLVYPGDMIYADLNGVIFSKEPLDLSVVPS</sequence>
<comment type="cofactor">
    <cofactor evidence="9">
        <name>Mg(2+)</name>
        <dbReference type="ChEBI" id="CHEBI:18420"/>
    </cofactor>
</comment>
<dbReference type="GO" id="GO:0046872">
    <property type="term" value="F:metal ion binding"/>
    <property type="evidence" value="ECO:0007669"/>
    <property type="project" value="UniProtKB-KW"/>
</dbReference>
<dbReference type="AlphaFoldDB" id="A0A2T3NS09"/>
<gene>
    <name evidence="11" type="ORF">C9I98_14275</name>
</gene>
<evidence type="ECO:0000256" key="7">
    <source>
        <dbReference type="ARBA" id="ARBA00025046"/>
    </source>
</evidence>
<evidence type="ECO:0000256" key="3">
    <source>
        <dbReference type="ARBA" id="ARBA00008621"/>
    </source>
</evidence>
<name>A0A2T3NS09_9GAMM</name>
<dbReference type="GO" id="GO:0047443">
    <property type="term" value="F:4-hydroxy-4-methyl-2-oxoglutarate aldolase activity"/>
    <property type="evidence" value="ECO:0007669"/>
    <property type="project" value="UniProtKB-EC"/>
</dbReference>